<feature type="domain" description="Helix-turn-helix" evidence="2">
    <location>
        <begin position="73"/>
        <end position="121"/>
    </location>
</feature>
<evidence type="ECO:0000313" key="3">
    <source>
        <dbReference type="EMBL" id="RTR24225.1"/>
    </source>
</evidence>
<dbReference type="AlphaFoldDB" id="A0A3S0I411"/>
<evidence type="ECO:0000256" key="1">
    <source>
        <dbReference type="SAM" id="MobiDB-lite"/>
    </source>
</evidence>
<keyword evidence="3" id="KW-0238">DNA-binding</keyword>
<comment type="caution">
    <text evidence="3">The sequence shown here is derived from an EMBL/GenBank/DDBJ whole genome shotgun (WGS) entry which is preliminary data.</text>
</comment>
<dbReference type="EMBL" id="RXMA01000001">
    <property type="protein sequence ID" value="RTR24225.1"/>
    <property type="molecule type" value="Genomic_DNA"/>
</dbReference>
<feature type="region of interest" description="Disordered" evidence="1">
    <location>
        <begin position="1"/>
        <end position="62"/>
    </location>
</feature>
<dbReference type="Pfam" id="PF12728">
    <property type="entry name" value="HTH_17"/>
    <property type="match status" value="1"/>
</dbReference>
<organism evidence="3 4">
    <name type="scientific">Azospirillum griseum</name>
    <dbReference type="NCBI Taxonomy" id="2496639"/>
    <lineage>
        <taxon>Bacteria</taxon>
        <taxon>Pseudomonadati</taxon>
        <taxon>Pseudomonadota</taxon>
        <taxon>Alphaproteobacteria</taxon>
        <taxon>Rhodospirillales</taxon>
        <taxon>Azospirillaceae</taxon>
        <taxon>Azospirillum</taxon>
    </lineage>
</organism>
<protein>
    <submittedName>
        <fullName evidence="3">DNA-binding protein</fullName>
    </submittedName>
</protein>
<evidence type="ECO:0000259" key="2">
    <source>
        <dbReference type="Pfam" id="PF12728"/>
    </source>
</evidence>
<keyword evidence="4" id="KW-1185">Reference proteome</keyword>
<dbReference type="GO" id="GO:0003677">
    <property type="term" value="F:DNA binding"/>
    <property type="evidence" value="ECO:0007669"/>
    <property type="project" value="UniProtKB-KW"/>
</dbReference>
<name>A0A3S0I411_9PROT</name>
<accession>A0A3S0I411</accession>
<reference evidence="3 4" key="1">
    <citation type="submission" date="2018-12" db="EMBL/GenBank/DDBJ databases">
        <authorList>
            <person name="Yang Y."/>
        </authorList>
    </citation>
    <scope>NUCLEOTIDE SEQUENCE [LARGE SCALE GENOMIC DNA]</scope>
    <source>
        <strain evidence="3 4">L-25-5w-1</strain>
    </source>
</reference>
<proteinExistence type="predicted"/>
<sequence>MARRGSPPGRGHGEGFTAAASTQPPSQRRQDASTKRRFGAQGPVSGRAVTMTHPRVASDPDLAPTIGIERAVTVGKAALEMGADPATVRRLLKEDELRGYRLGKRGVRIYVSSIQAYQERQKLGQKTKSSARSTPIVKRVATPAHREAVATLAELGILRPSPHR</sequence>
<dbReference type="InterPro" id="IPR041657">
    <property type="entry name" value="HTH_17"/>
</dbReference>
<evidence type="ECO:0000313" key="4">
    <source>
        <dbReference type="Proteomes" id="UP000277007"/>
    </source>
</evidence>
<gene>
    <name evidence="3" type="ORF">EJ903_00075</name>
</gene>
<dbReference type="Proteomes" id="UP000277007">
    <property type="component" value="Unassembled WGS sequence"/>
</dbReference>